<evidence type="ECO:0000256" key="4">
    <source>
        <dbReference type="ARBA" id="ARBA00023001"/>
    </source>
</evidence>
<dbReference type="PANTHER" id="PTHR22298">
    <property type="entry name" value="ENDO-1,4-BETA-GLUCANASE"/>
    <property type="match status" value="1"/>
</dbReference>
<keyword evidence="5 8" id="KW-0119">Carbohydrate metabolism</keyword>
<comment type="similarity">
    <text evidence="2 8 10">Belongs to the glycosyl hydrolase 9 (cellulase E) family.</text>
</comment>
<dbReference type="STRING" id="2711.A0A067GMW8"/>
<protein>
    <recommendedName>
        <fullName evidence="10">Endoglucanase</fullName>
        <ecNumber evidence="10">3.2.1.4</ecNumber>
    </recommendedName>
</protein>
<dbReference type="PROSITE" id="PS00592">
    <property type="entry name" value="GH9_2"/>
    <property type="match status" value="1"/>
</dbReference>
<dbReference type="SUPFAM" id="SSF48208">
    <property type="entry name" value="Six-hairpin glycosidases"/>
    <property type="match status" value="1"/>
</dbReference>
<evidence type="ECO:0000256" key="5">
    <source>
        <dbReference type="ARBA" id="ARBA00023277"/>
    </source>
</evidence>
<dbReference type="FunFam" id="1.50.10.10:FF:000020">
    <property type="entry name" value="Endoglucanase"/>
    <property type="match status" value="1"/>
</dbReference>
<dbReference type="AlphaFoldDB" id="A0A067GMW8"/>
<proteinExistence type="inferred from homology"/>
<dbReference type="InterPro" id="IPR033126">
    <property type="entry name" value="Glyco_hydro_9_Asp/Glu_AS"/>
</dbReference>
<evidence type="ECO:0000313" key="12">
    <source>
        <dbReference type="EMBL" id="KDO76742.1"/>
    </source>
</evidence>
<feature type="domain" description="Glycoside hydrolase family 9" evidence="11">
    <location>
        <begin position="41"/>
        <end position="495"/>
    </location>
</feature>
<sequence>MVLSILRKMDPVTKFSLTLQILGLTLCALSLLCSAFTFQDYSDALGKSILFFEGQRSGRLPPNQQLTWRGNSGLSDGSSYHVDLVGGYYDAGDNVKFGLPMAFTTTLLSWSVIEFGSSMQNHLENAKAAIRWGTDYLLKASTATPGALYVQVGDPNMDHHCWERPEDMDTPRNVYKVSTQNPGSDVAAETAAALAAASVVFKDSDPSYSTKLLKTAMKVFDFADKYRGSYSDSLNSVVCPFYCSYSGYLDELLWGASWLHRASQNSSYLAYIQSNGHILGADDDDYSFSWDDKRAGTKVLLSKGFLEKNTQEFQLYKAHSDNYICSLIPGSSSFQAQYTAGGLFYKASESNLQYVTTTAFLLLTYAKYLSSNGGVATCGSSTVKAENLIALAKKQVDYILGDNPAKMSYMVGFGERYPQHVHHRGSSLPSIHAHPDHIACNDGFQYLYSRSPNPNVLTGAILGGPDNRDNFADDRNNYQQSEPATYINAPFVGAVAFFSSKTTTN</sequence>
<evidence type="ECO:0000259" key="11">
    <source>
        <dbReference type="Pfam" id="PF00759"/>
    </source>
</evidence>
<dbReference type="EMBL" id="KK784881">
    <property type="protein sequence ID" value="KDO76742.1"/>
    <property type="molecule type" value="Genomic_DNA"/>
</dbReference>
<keyword evidence="13" id="KW-1185">Reference proteome</keyword>
<dbReference type="eggNOG" id="ENOG502QPI6">
    <property type="taxonomic scope" value="Eukaryota"/>
</dbReference>
<evidence type="ECO:0000256" key="2">
    <source>
        <dbReference type="ARBA" id="ARBA00007072"/>
    </source>
</evidence>
<organism evidence="12 13">
    <name type="scientific">Citrus sinensis</name>
    <name type="common">Sweet orange</name>
    <name type="synonym">Citrus aurantium var. sinensis</name>
    <dbReference type="NCBI Taxonomy" id="2711"/>
    <lineage>
        <taxon>Eukaryota</taxon>
        <taxon>Viridiplantae</taxon>
        <taxon>Streptophyta</taxon>
        <taxon>Embryophyta</taxon>
        <taxon>Tracheophyta</taxon>
        <taxon>Spermatophyta</taxon>
        <taxon>Magnoliopsida</taxon>
        <taxon>eudicotyledons</taxon>
        <taxon>Gunneridae</taxon>
        <taxon>Pentapetalae</taxon>
        <taxon>rosids</taxon>
        <taxon>malvids</taxon>
        <taxon>Sapindales</taxon>
        <taxon>Rutaceae</taxon>
        <taxon>Aurantioideae</taxon>
        <taxon>Citrus</taxon>
    </lineage>
</organism>
<dbReference type="PROSITE" id="PS00698">
    <property type="entry name" value="GH9_3"/>
    <property type="match status" value="1"/>
</dbReference>
<evidence type="ECO:0000256" key="8">
    <source>
        <dbReference type="PROSITE-ProRule" id="PRU10059"/>
    </source>
</evidence>
<evidence type="ECO:0000313" key="13">
    <source>
        <dbReference type="Proteomes" id="UP000027120"/>
    </source>
</evidence>
<feature type="active site" evidence="8">
    <location>
        <position position="422"/>
    </location>
</feature>
<accession>A0A067GMW8</accession>
<feature type="active site" evidence="9">
    <location>
        <position position="473"/>
    </location>
</feature>
<gene>
    <name evidence="12" type="ORF">CISIN_1g010632mg</name>
</gene>
<evidence type="ECO:0000256" key="1">
    <source>
        <dbReference type="ARBA" id="ARBA00000966"/>
    </source>
</evidence>
<evidence type="ECO:0000256" key="9">
    <source>
        <dbReference type="PROSITE-ProRule" id="PRU10060"/>
    </source>
</evidence>
<keyword evidence="3 8" id="KW-0378">Hydrolase</keyword>
<evidence type="ECO:0000256" key="6">
    <source>
        <dbReference type="ARBA" id="ARBA00023295"/>
    </source>
</evidence>
<dbReference type="Pfam" id="PF00759">
    <property type="entry name" value="Glyco_hydro_9"/>
    <property type="match status" value="1"/>
</dbReference>
<keyword evidence="4 10" id="KW-0136">Cellulose degradation</keyword>
<dbReference type="PaxDb" id="2711-XP_006476280.1"/>
<evidence type="ECO:0000256" key="10">
    <source>
        <dbReference type="RuleBase" id="RU361166"/>
    </source>
</evidence>
<reference evidence="12 13" key="1">
    <citation type="submission" date="2014-04" db="EMBL/GenBank/DDBJ databases">
        <authorList>
            <consortium name="International Citrus Genome Consortium"/>
            <person name="Gmitter F."/>
            <person name="Chen C."/>
            <person name="Farmerie W."/>
            <person name="Harkins T."/>
            <person name="Desany B."/>
            <person name="Mohiuddin M."/>
            <person name="Kodira C."/>
            <person name="Borodovsky M."/>
            <person name="Lomsadze A."/>
            <person name="Burns P."/>
            <person name="Jenkins J."/>
            <person name="Prochnik S."/>
            <person name="Shu S."/>
            <person name="Chapman J."/>
            <person name="Pitluck S."/>
            <person name="Schmutz J."/>
            <person name="Rokhsar D."/>
        </authorList>
    </citation>
    <scope>NUCLEOTIDE SEQUENCE</scope>
</reference>
<dbReference type="GO" id="GO:0030245">
    <property type="term" value="P:cellulose catabolic process"/>
    <property type="evidence" value="ECO:0007669"/>
    <property type="project" value="UniProtKB-KW"/>
</dbReference>
<dbReference type="InterPro" id="IPR008928">
    <property type="entry name" value="6-hairpin_glycosidase_sf"/>
</dbReference>
<dbReference type="InterPro" id="IPR012341">
    <property type="entry name" value="6hp_glycosidase-like_sf"/>
</dbReference>
<dbReference type="InterPro" id="IPR018221">
    <property type="entry name" value="Glyco_hydro_9_His_AS"/>
</dbReference>
<dbReference type="Gene3D" id="1.50.10.10">
    <property type="match status" value="1"/>
</dbReference>
<dbReference type="SMR" id="A0A067GMW8"/>
<dbReference type="InterPro" id="IPR001701">
    <property type="entry name" value="Glyco_hydro_9"/>
</dbReference>
<evidence type="ECO:0000256" key="3">
    <source>
        <dbReference type="ARBA" id="ARBA00022801"/>
    </source>
</evidence>
<dbReference type="GO" id="GO:0008810">
    <property type="term" value="F:cellulase activity"/>
    <property type="evidence" value="ECO:0007669"/>
    <property type="project" value="UniProtKB-EC"/>
</dbReference>
<evidence type="ECO:0000256" key="7">
    <source>
        <dbReference type="ARBA" id="ARBA00023326"/>
    </source>
</evidence>
<name>A0A067GMW8_CITSI</name>
<comment type="catalytic activity">
    <reaction evidence="1 10">
        <text>Endohydrolysis of (1-&gt;4)-beta-D-glucosidic linkages in cellulose, lichenin and cereal beta-D-glucans.</text>
        <dbReference type="EC" id="3.2.1.4"/>
    </reaction>
</comment>
<dbReference type="EC" id="3.2.1.4" evidence="10"/>
<dbReference type="Proteomes" id="UP000027120">
    <property type="component" value="Unassembled WGS sequence"/>
</dbReference>
<feature type="active site" evidence="9">
    <location>
        <position position="482"/>
    </location>
</feature>
<keyword evidence="6 8" id="KW-0326">Glycosidase</keyword>
<keyword evidence="7 8" id="KW-0624">Polysaccharide degradation</keyword>